<dbReference type="InterPro" id="IPR056411">
    <property type="entry name" value="CysS_C"/>
</dbReference>
<dbReference type="Pfam" id="PF23493">
    <property type="entry name" value="CysS_C"/>
    <property type="match status" value="1"/>
</dbReference>
<keyword evidence="5" id="KW-1185">Reference proteome</keyword>
<organism evidence="4 5">
    <name type="scientific">Marinitenerispora sediminis</name>
    <dbReference type="NCBI Taxonomy" id="1931232"/>
    <lineage>
        <taxon>Bacteria</taxon>
        <taxon>Bacillati</taxon>
        <taxon>Actinomycetota</taxon>
        <taxon>Actinomycetes</taxon>
        <taxon>Streptosporangiales</taxon>
        <taxon>Nocardiopsidaceae</taxon>
        <taxon>Marinitenerispora</taxon>
    </lineage>
</organism>
<evidence type="ECO:0008006" key="6">
    <source>
        <dbReference type="Google" id="ProtNLM"/>
    </source>
</evidence>
<keyword evidence="1" id="KW-1133">Transmembrane helix</keyword>
<keyword evidence="1" id="KW-0472">Membrane</keyword>
<evidence type="ECO:0000259" key="3">
    <source>
        <dbReference type="Pfam" id="PF23494"/>
    </source>
</evidence>
<sequence>MGPQVAERLLVWGGFPLLGAGAGWLLAWLAPWAASLRWVPFQGPLELVASIPHPQAAIGGIALGVGAGLVVAFLAEQDTLVVTVDDEQVTLVHGESVRTARRDDVAAAFLEGPHLVLLGRSAAELARVAGDRDARRLARAFEAHGYPWRADGDPHREEYRRWIPEDPDLAAGAHALFRARAAALRKKDRADAEQLRGEFGRLGLVVRDESGRQFWRRTT</sequence>
<reference evidence="4 5" key="1">
    <citation type="submission" date="2018-04" db="EMBL/GenBank/DDBJ databases">
        <title>Novel actinobacteria from marine sediment.</title>
        <authorList>
            <person name="Ng Z.Y."/>
            <person name="Tan G.Y.A."/>
        </authorList>
    </citation>
    <scope>NUCLEOTIDE SEQUENCE [LARGE SCALE GENOMIC DNA]</scope>
    <source>
        <strain evidence="4 5">TPS81</strain>
    </source>
</reference>
<gene>
    <name evidence="4" type="ORF">DEF24_14260</name>
</gene>
<evidence type="ECO:0000313" key="4">
    <source>
        <dbReference type="EMBL" id="RCV58061.1"/>
    </source>
</evidence>
<evidence type="ECO:0000313" key="5">
    <source>
        <dbReference type="Proteomes" id="UP000253318"/>
    </source>
</evidence>
<feature type="transmembrane region" description="Helical" evidence="1">
    <location>
        <begin position="9"/>
        <end position="34"/>
    </location>
</feature>
<accession>A0A368T4I3</accession>
<evidence type="ECO:0000256" key="1">
    <source>
        <dbReference type="SAM" id="Phobius"/>
    </source>
</evidence>
<proteinExistence type="predicted"/>
<comment type="caution">
    <text evidence="4">The sequence shown here is derived from an EMBL/GenBank/DDBJ whole genome shotgun (WGS) entry which is preliminary data.</text>
</comment>
<evidence type="ECO:0000259" key="2">
    <source>
        <dbReference type="Pfam" id="PF23493"/>
    </source>
</evidence>
<dbReference type="Pfam" id="PF23494">
    <property type="entry name" value="bPH_10"/>
    <property type="match status" value="1"/>
</dbReference>
<name>A0A368T4I3_9ACTN</name>
<dbReference type="Proteomes" id="UP000253318">
    <property type="component" value="Unassembled WGS sequence"/>
</dbReference>
<protein>
    <recommendedName>
        <fullName evidence="6">DUF308 domain-containing protein</fullName>
    </recommendedName>
</protein>
<keyword evidence="1" id="KW-0812">Transmembrane</keyword>
<dbReference type="EMBL" id="QEIN01000102">
    <property type="protein sequence ID" value="RCV58061.1"/>
    <property type="molecule type" value="Genomic_DNA"/>
</dbReference>
<feature type="domain" description="YqeB PH" evidence="3">
    <location>
        <begin position="4"/>
        <end position="149"/>
    </location>
</feature>
<dbReference type="InterPro" id="IPR057798">
    <property type="entry name" value="PH_YqeB"/>
</dbReference>
<feature type="transmembrane region" description="Helical" evidence="1">
    <location>
        <begin position="54"/>
        <end position="75"/>
    </location>
</feature>
<feature type="domain" description="Cysteinyl-tRNA ligase anticodon binding" evidence="2">
    <location>
        <begin position="166"/>
        <end position="216"/>
    </location>
</feature>
<dbReference type="AlphaFoldDB" id="A0A368T4I3"/>